<dbReference type="InterPro" id="IPR050707">
    <property type="entry name" value="HTH_MetabolicPath_Reg"/>
</dbReference>
<dbReference type="PROSITE" id="PS51077">
    <property type="entry name" value="HTH_ICLR"/>
    <property type="match status" value="1"/>
</dbReference>
<gene>
    <name evidence="8" type="primary">kdgR_2</name>
    <name evidence="8" type="ORF">CAFE_24030</name>
</gene>
<evidence type="ECO:0000313" key="9">
    <source>
        <dbReference type="Proteomes" id="UP000469440"/>
    </source>
</evidence>
<dbReference type="OrthoDB" id="9791752at2"/>
<dbReference type="Pfam" id="PF09339">
    <property type="entry name" value="HTH_IclR"/>
    <property type="match status" value="1"/>
</dbReference>
<dbReference type="PANTHER" id="PTHR30136:SF24">
    <property type="entry name" value="HTH-TYPE TRANSCRIPTIONAL REPRESSOR ALLR"/>
    <property type="match status" value="1"/>
</dbReference>
<evidence type="ECO:0000256" key="2">
    <source>
        <dbReference type="ARBA" id="ARBA00023125"/>
    </source>
</evidence>
<comment type="function">
    <text evidence="4">May be an activator protein for the gylABX operon.</text>
</comment>
<dbReference type="InterPro" id="IPR036388">
    <property type="entry name" value="WH-like_DNA-bd_sf"/>
</dbReference>
<reference evidence="8 9" key="1">
    <citation type="submission" date="2019-09" db="EMBL/GenBank/DDBJ databases">
        <title>Genome sequence of Clostridium sp. EA1.</title>
        <authorList>
            <person name="Poehlein A."/>
            <person name="Bengelsdorf F.R."/>
            <person name="Daniel R."/>
        </authorList>
    </citation>
    <scope>NUCLEOTIDE SEQUENCE [LARGE SCALE GENOMIC DNA]</scope>
    <source>
        <strain evidence="8 9">EA1</strain>
    </source>
</reference>
<dbReference type="InterPro" id="IPR036390">
    <property type="entry name" value="WH_DNA-bd_sf"/>
</dbReference>
<dbReference type="SUPFAM" id="SSF46785">
    <property type="entry name" value="Winged helix' DNA-binding domain"/>
    <property type="match status" value="1"/>
</dbReference>
<dbReference type="Gene3D" id="3.30.450.40">
    <property type="match status" value="1"/>
</dbReference>
<evidence type="ECO:0000259" key="6">
    <source>
        <dbReference type="PROSITE" id="PS51077"/>
    </source>
</evidence>
<evidence type="ECO:0000313" key="8">
    <source>
        <dbReference type="EMBL" id="MVB11680.1"/>
    </source>
</evidence>
<keyword evidence="2" id="KW-0238">DNA-binding</keyword>
<evidence type="ECO:0000256" key="3">
    <source>
        <dbReference type="ARBA" id="ARBA00023163"/>
    </source>
</evidence>
<dbReference type="InterPro" id="IPR029016">
    <property type="entry name" value="GAF-like_dom_sf"/>
</dbReference>
<dbReference type="AlphaFoldDB" id="A0A6N8I1Q5"/>
<proteinExistence type="predicted"/>
<evidence type="ECO:0000259" key="7">
    <source>
        <dbReference type="PROSITE" id="PS51078"/>
    </source>
</evidence>
<sequence length="264" mass="29863">MREEIPERSDPLKKNQSVEKAFRILEAMASCREPVQLRRLAELTGCPPSTAIRFLRTLMKLGYVRQDPETQKYFLTFQLCRLAGQIRDANPLNRIARPVMKELSVRCGESVCLAVEQENRAVYVEVVDGPDQLVRSLQRIGSSSPLHCTGVGKLFLLNRSREELAVFFREETLERFTRNTMTEPEAIFTELEAIRRRGYAFDNEECEIGARCVAFPVRDFTGKIAAGLSVTGTVFHIDDKFVEKTAPIIRAAAEEISGILGYSK</sequence>
<dbReference type="GO" id="GO:0003677">
    <property type="term" value="F:DNA binding"/>
    <property type="evidence" value="ECO:0007669"/>
    <property type="project" value="UniProtKB-KW"/>
</dbReference>
<dbReference type="InterPro" id="IPR005471">
    <property type="entry name" value="Tscrpt_reg_IclR_N"/>
</dbReference>
<dbReference type="InterPro" id="IPR014757">
    <property type="entry name" value="Tscrpt_reg_IclR_C"/>
</dbReference>
<evidence type="ECO:0000256" key="4">
    <source>
        <dbReference type="ARBA" id="ARBA00058938"/>
    </source>
</evidence>
<name>A0A6N8I1Q5_9FIRM</name>
<dbReference type="PANTHER" id="PTHR30136">
    <property type="entry name" value="HELIX-TURN-HELIX TRANSCRIPTIONAL REGULATOR, ICLR FAMILY"/>
    <property type="match status" value="1"/>
</dbReference>
<dbReference type="EMBL" id="VWXL01000069">
    <property type="protein sequence ID" value="MVB11680.1"/>
    <property type="molecule type" value="Genomic_DNA"/>
</dbReference>
<dbReference type="GO" id="GO:0003700">
    <property type="term" value="F:DNA-binding transcription factor activity"/>
    <property type="evidence" value="ECO:0007669"/>
    <property type="project" value="TreeGrafter"/>
</dbReference>
<evidence type="ECO:0000256" key="5">
    <source>
        <dbReference type="ARBA" id="ARBA00070406"/>
    </source>
</evidence>
<dbReference type="RefSeq" id="WP_066643904.1">
    <property type="nucleotide sequence ID" value="NZ_VWXL01000069.1"/>
</dbReference>
<dbReference type="Proteomes" id="UP000469440">
    <property type="component" value="Unassembled WGS sequence"/>
</dbReference>
<dbReference type="PROSITE" id="PS51078">
    <property type="entry name" value="ICLR_ED"/>
    <property type="match status" value="1"/>
</dbReference>
<dbReference type="Pfam" id="PF01614">
    <property type="entry name" value="IclR_C"/>
    <property type="match status" value="1"/>
</dbReference>
<dbReference type="FunFam" id="1.10.10.10:FF:000056">
    <property type="entry name" value="IclR family transcriptional regulator"/>
    <property type="match status" value="1"/>
</dbReference>
<dbReference type="Gene3D" id="1.10.10.10">
    <property type="entry name" value="Winged helix-like DNA-binding domain superfamily/Winged helix DNA-binding domain"/>
    <property type="match status" value="1"/>
</dbReference>
<keyword evidence="9" id="KW-1185">Reference proteome</keyword>
<keyword evidence="3" id="KW-0804">Transcription</keyword>
<dbReference type="SMART" id="SM00346">
    <property type="entry name" value="HTH_ICLR"/>
    <property type="match status" value="1"/>
</dbReference>
<keyword evidence="1" id="KW-0805">Transcription regulation</keyword>
<comment type="caution">
    <text evidence="8">The sequence shown here is derived from an EMBL/GenBank/DDBJ whole genome shotgun (WGS) entry which is preliminary data.</text>
</comment>
<dbReference type="GO" id="GO:0045892">
    <property type="term" value="P:negative regulation of DNA-templated transcription"/>
    <property type="evidence" value="ECO:0007669"/>
    <property type="project" value="TreeGrafter"/>
</dbReference>
<accession>A0A6N8I1Q5</accession>
<protein>
    <recommendedName>
        <fullName evidence="5">Glycerol operon regulatory protein</fullName>
    </recommendedName>
</protein>
<feature type="domain" description="IclR-ED" evidence="7">
    <location>
        <begin position="78"/>
        <end position="262"/>
    </location>
</feature>
<dbReference type="SUPFAM" id="SSF55781">
    <property type="entry name" value="GAF domain-like"/>
    <property type="match status" value="1"/>
</dbReference>
<feature type="domain" description="HTH iclR-type" evidence="6">
    <location>
        <begin position="15"/>
        <end position="77"/>
    </location>
</feature>
<evidence type="ECO:0000256" key="1">
    <source>
        <dbReference type="ARBA" id="ARBA00023015"/>
    </source>
</evidence>
<organism evidence="8 9">
    <name type="scientific">Caproicibacter fermentans</name>
    <dbReference type="NCBI Taxonomy" id="2576756"/>
    <lineage>
        <taxon>Bacteria</taxon>
        <taxon>Bacillati</taxon>
        <taxon>Bacillota</taxon>
        <taxon>Clostridia</taxon>
        <taxon>Eubacteriales</taxon>
        <taxon>Acutalibacteraceae</taxon>
        <taxon>Caproicibacter</taxon>
    </lineage>
</organism>